<keyword evidence="7" id="KW-0472">Membrane</keyword>
<proteinExistence type="inferred from homology"/>
<gene>
    <name evidence="8" type="ORF">DCF25_20280</name>
</gene>
<keyword evidence="3" id="KW-0378">Hydrolase</keyword>
<feature type="active site" description="Nucleophile" evidence="5">
    <location>
        <position position="206"/>
    </location>
</feature>
<feature type="transmembrane region" description="Helical" evidence="7">
    <location>
        <begin position="12"/>
        <end position="32"/>
    </location>
</feature>
<dbReference type="InterPro" id="IPR014395">
    <property type="entry name" value="Pen/GL7ACA/AHL_acylase"/>
</dbReference>
<dbReference type="AlphaFoldDB" id="A0A2W4VV01"/>
<dbReference type="GO" id="GO:0046872">
    <property type="term" value="F:metal ion binding"/>
    <property type="evidence" value="ECO:0007669"/>
    <property type="project" value="UniProtKB-KW"/>
</dbReference>
<comment type="cofactor">
    <cofactor evidence="6">
        <name>Ca(2+)</name>
        <dbReference type="ChEBI" id="CHEBI:29108"/>
    </cofactor>
    <text evidence="6">Binds 1 Ca(2+) ion per dimer.</text>
</comment>
<evidence type="ECO:0000313" key="9">
    <source>
        <dbReference type="Proteomes" id="UP000249354"/>
    </source>
</evidence>
<dbReference type="EMBL" id="QBMC01000209">
    <property type="protein sequence ID" value="PZO10728.1"/>
    <property type="molecule type" value="Genomic_DNA"/>
</dbReference>
<keyword evidence="4" id="KW-0865">Zymogen</keyword>
<dbReference type="InterPro" id="IPR023343">
    <property type="entry name" value="Penicillin_amidase_dom1"/>
</dbReference>
<dbReference type="SUPFAM" id="SSF56235">
    <property type="entry name" value="N-terminal nucleophile aminohydrolases (Ntn hydrolases)"/>
    <property type="match status" value="1"/>
</dbReference>
<dbReference type="InterPro" id="IPR043146">
    <property type="entry name" value="Penicillin_amidase_N_B-knob"/>
</dbReference>
<evidence type="ECO:0000256" key="2">
    <source>
        <dbReference type="ARBA" id="ARBA00022729"/>
    </source>
</evidence>
<dbReference type="InterPro" id="IPR002692">
    <property type="entry name" value="S45"/>
</dbReference>
<dbReference type="PIRSF" id="PIRSF001227">
    <property type="entry name" value="Pen_acylase"/>
    <property type="match status" value="1"/>
</dbReference>
<keyword evidence="6" id="KW-0479">Metal-binding</keyword>
<dbReference type="InterPro" id="IPR043147">
    <property type="entry name" value="Penicillin_amidase_A-knob"/>
</dbReference>
<evidence type="ECO:0000256" key="6">
    <source>
        <dbReference type="PIRSR" id="PIRSR001227-2"/>
    </source>
</evidence>
<reference evidence="8 9" key="2">
    <citation type="submission" date="2018-06" db="EMBL/GenBank/DDBJ databases">
        <title>Metagenomic assembly of (sub)arctic Cyanobacteria and their associated microbiome from non-axenic cultures.</title>
        <authorList>
            <person name="Baurain D."/>
        </authorList>
    </citation>
    <scope>NUCLEOTIDE SEQUENCE [LARGE SCALE GENOMIC DNA]</scope>
    <source>
        <strain evidence="8">ULC129bin1</strain>
    </source>
</reference>
<evidence type="ECO:0000256" key="1">
    <source>
        <dbReference type="ARBA" id="ARBA00006586"/>
    </source>
</evidence>
<dbReference type="Gene3D" id="1.10.1400.10">
    <property type="match status" value="1"/>
</dbReference>
<dbReference type="PANTHER" id="PTHR34218">
    <property type="entry name" value="PEPTIDASE S45 PENICILLIN AMIDASE"/>
    <property type="match status" value="1"/>
</dbReference>
<dbReference type="GO" id="GO:0016811">
    <property type="term" value="F:hydrolase activity, acting on carbon-nitrogen (but not peptide) bonds, in linear amides"/>
    <property type="evidence" value="ECO:0007669"/>
    <property type="project" value="InterPro"/>
</dbReference>
<keyword evidence="7" id="KW-1133">Transmembrane helix</keyword>
<evidence type="ECO:0000256" key="4">
    <source>
        <dbReference type="ARBA" id="ARBA00023145"/>
    </source>
</evidence>
<dbReference type="Proteomes" id="UP000249354">
    <property type="component" value="Unassembled WGS sequence"/>
</dbReference>
<feature type="binding site" evidence="6">
    <location>
        <position position="281"/>
    </location>
    <ligand>
        <name>Ca(2+)</name>
        <dbReference type="ChEBI" id="CHEBI:29108"/>
    </ligand>
</feature>
<keyword evidence="2" id="KW-0732">Signal</keyword>
<dbReference type="PANTHER" id="PTHR34218:SF3">
    <property type="entry name" value="ACYL-HOMOSERINE LACTONE ACYLASE PVDQ"/>
    <property type="match status" value="1"/>
</dbReference>
<name>A0A2W4VV01_9CYAN</name>
<keyword evidence="7" id="KW-0812">Transmembrane</keyword>
<comment type="caution">
    <text evidence="8">The sequence shown here is derived from an EMBL/GenBank/DDBJ whole genome shotgun (WGS) entry which is preliminary data.</text>
</comment>
<dbReference type="Gene3D" id="2.30.120.10">
    <property type="match status" value="1"/>
</dbReference>
<evidence type="ECO:0000313" key="8">
    <source>
        <dbReference type="EMBL" id="PZO10728.1"/>
    </source>
</evidence>
<evidence type="ECO:0000256" key="5">
    <source>
        <dbReference type="PIRSR" id="PIRSR001227-1"/>
    </source>
</evidence>
<dbReference type="Gene3D" id="3.60.20.10">
    <property type="entry name" value="Glutamine Phosphoribosylpyrophosphate, subunit 1, domain 1"/>
    <property type="match status" value="1"/>
</dbReference>
<dbReference type="Gene3D" id="1.10.439.10">
    <property type="entry name" value="Penicillin Amidohydrolase, domain 1"/>
    <property type="match status" value="1"/>
</dbReference>
<evidence type="ECO:0000256" key="3">
    <source>
        <dbReference type="ARBA" id="ARBA00022801"/>
    </source>
</evidence>
<protein>
    <submittedName>
        <fullName evidence="8">Acylase</fullName>
    </submittedName>
</protein>
<keyword evidence="6" id="KW-0106">Calcium</keyword>
<accession>A0A2W4VV01</accession>
<dbReference type="InterPro" id="IPR029055">
    <property type="entry name" value="Ntn_hydrolases_N"/>
</dbReference>
<dbReference type="CDD" id="cd01936">
    <property type="entry name" value="Ntn_CA"/>
    <property type="match status" value="1"/>
</dbReference>
<dbReference type="Pfam" id="PF01804">
    <property type="entry name" value="Penicil_amidase"/>
    <property type="match status" value="1"/>
</dbReference>
<dbReference type="GO" id="GO:0017000">
    <property type="term" value="P:antibiotic biosynthetic process"/>
    <property type="evidence" value="ECO:0007669"/>
    <property type="project" value="InterPro"/>
</dbReference>
<comment type="similarity">
    <text evidence="1">Belongs to the peptidase S45 family.</text>
</comment>
<feature type="binding site" evidence="6">
    <location>
        <position position="278"/>
    </location>
    <ligand>
        <name>Ca(2+)</name>
        <dbReference type="ChEBI" id="CHEBI:29108"/>
    </ligand>
</feature>
<reference evidence="9" key="1">
    <citation type="submission" date="2018-04" db="EMBL/GenBank/DDBJ databases">
        <authorList>
            <person name="Cornet L."/>
        </authorList>
    </citation>
    <scope>NUCLEOTIDE SEQUENCE [LARGE SCALE GENOMIC DNA]</scope>
</reference>
<organism evidence="8 9">
    <name type="scientific">Leptolyngbya foveolarum</name>
    <dbReference type="NCBI Taxonomy" id="47253"/>
    <lineage>
        <taxon>Bacteria</taxon>
        <taxon>Bacillati</taxon>
        <taxon>Cyanobacteriota</taxon>
        <taxon>Cyanophyceae</taxon>
        <taxon>Leptolyngbyales</taxon>
        <taxon>Leptolyngbyaceae</taxon>
        <taxon>Leptolyngbya group</taxon>
        <taxon>Leptolyngbya</taxon>
    </lineage>
</organism>
<evidence type="ECO:0000256" key="7">
    <source>
        <dbReference type="SAM" id="Phobius"/>
    </source>
</evidence>
<sequence length="726" mass="80751">MIKLQLPNLRRWLRRGLALLLSVAITATIGIYSPGVAKDRTEILWDTNGVPHVYSADAEGLFYAFGWAQMQSHADLLLRLYGQARGQAAEYWGEDYRESDLWVRTVGVPERAAEWYTAQSPDFRNNLDAFATGINAYAETHPDTIDPSLSVVLPITAVDVLAHGQRILQFTFVTNPGEIEDLVSDASEDTAQSTARSLAPKHQPGSNAWAIAPEHSENGHAMLLANPHLFWSDMFRWYEAHLSAPGINAYGATLVGIPVLTIAFNDQLGWTNTVNTYDGWDAYQLDLVDDGYRWEGGIRDFEVTQQVLKVKQSDGTLRTELLLLKRSVHGPVVKETDGKAIALRVAGLDRASALEEWWNMARATNLNEFESALRQLQIPMFTVMYADREGHIMHLFNGQVPVRSQGDFSDWSEVRAGDTAETLWTELHPYEDLPRVVDPASGWLQNANDSPWTTTFPTAISSADYPAYMAPAGPMALRAQRSAQMLMQDDKIEFSELIEYKHSTQMLLAARLLDDLLPIADQQGSEQVQQAVSVLRQWDLQTNADSRGAVLFVRWAETMGFSDLFALPWDAAQPLSTPDGLANPDKAIAVLEQAAAEIQATYGRLDVAWGEVFRFQTEDVNLPANGADEPLGVFRTVWFEPTEDDQFTANGGDSYVAAIEFSDPLQAKVSMSYVNATQDQAIPGVKDQSSQQLSQQTLRPAWRSRADIEAHLAFREAFNDTPEAPN</sequence>